<dbReference type="EMBL" id="GL883016">
    <property type="protein sequence ID" value="EGG19149.1"/>
    <property type="molecule type" value="Genomic_DNA"/>
</dbReference>
<dbReference type="RefSeq" id="XP_004366782.1">
    <property type="nucleotide sequence ID" value="XM_004366725.1"/>
</dbReference>
<organism evidence="1 2">
    <name type="scientific">Cavenderia fasciculata</name>
    <name type="common">Slime mold</name>
    <name type="synonym">Dictyostelium fasciculatum</name>
    <dbReference type="NCBI Taxonomy" id="261658"/>
    <lineage>
        <taxon>Eukaryota</taxon>
        <taxon>Amoebozoa</taxon>
        <taxon>Evosea</taxon>
        <taxon>Eumycetozoa</taxon>
        <taxon>Dictyostelia</taxon>
        <taxon>Acytosteliales</taxon>
        <taxon>Cavenderiaceae</taxon>
        <taxon>Cavenderia</taxon>
    </lineage>
</organism>
<sequence>MFVSRFKIITSIEDNVDKICLLLTCKKLYNNSSLKRSIQFKGIGGPITKKGYISQQFKATINRFKLKSFKDIMSLKLCTNAVNSLINLDLTRFVSLTKFTCGGLLSNIGPGRFPISITSLNIRSTDMLPRDTFLSLTSLVTLKIQLPTTRTHNVTDQLPCIDLFNLNNLTTFRINYFSQDPKYNIEIKVPPSIKILYLESKSIRIPSRYEMPLLEDLYVNQHLLIDGKVIFPASLTHLNILGIYIESVQLPQSLIKLKQRIDESSLPQQLKKLHWKAKFTNLIFQSFYQSSNNNNDNYPPHLETLNFFDIQGDFKINIPPITKNLSISLNPNLDSDDPQIYSISTRINKPTIDQSQWLPINTTHLTCFLKDSRYNKMMAFRLDEVINHTNVRYLTLSLYNSKLQFSIQRLDPEKKSVLVLERQTLTGGIITQRKSINNQQQYDPIYLYYDYTSPFEFYWKF</sequence>
<protein>
    <recommendedName>
        <fullName evidence="3">FNIP repeat-containing protein</fullName>
    </recommendedName>
</protein>
<name>F4PZC0_CACFS</name>
<evidence type="ECO:0008006" key="3">
    <source>
        <dbReference type="Google" id="ProtNLM"/>
    </source>
</evidence>
<reference evidence="2" key="1">
    <citation type="journal article" date="2011" name="Genome Res.">
        <title>Phylogeny-wide analysis of social amoeba genomes highlights ancient origins for complex intercellular communication.</title>
        <authorList>
            <person name="Heidel A.J."/>
            <person name="Lawal H.M."/>
            <person name="Felder M."/>
            <person name="Schilde C."/>
            <person name="Helps N.R."/>
            <person name="Tunggal B."/>
            <person name="Rivero F."/>
            <person name="John U."/>
            <person name="Schleicher M."/>
            <person name="Eichinger L."/>
            <person name="Platzer M."/>
            <person name="Noegel A.A."/>
            <person name="Schaap P."/>
            <person name="Gloeckner G."/>
        </authorList>
    </citation>
    <scope>NUCLEOTIDE SEQUENCE [LARGE SCALE GENOMIC DNA]</scope>
    <source>
        <strain evidence="2">SH3</strain>
    </source>
</reference>
<dbReference type="KEGG" id="dfa:DFA_02396"/>
<evidence type="ECO:0000313" key="2">
    <source>
        <dbReference type="Proteomes" id="UP000007797"/>
    </source>
</evidence>
<proteinExistence type="predicted"/>
<evidence type="ECO:0000313" key="1">
    <source>
        <dbReference type="EMBL" id="EGG19149.1"/>
    </source>
</evidence>
<dbReference type="OrthoDB" id="24501at2759"/>
<keyword evidence="2" id="KW-1185">Reference proteome</keyword>
<dbReference type="GeneID" id="14871084"/>
<gene>
    <name evidence="1" type="ORF">DFA_02396</name>
</gene>
<accession>F4PZC0</accession>
<dbReference type="Proteomes" id="UP000007797">
    <property type="component" value="Unassembled WGS sequence"/>
</dbReference>
<dbReference type="AlphaFoldDB" id="F4PZC0"/>